<accession>A0AAP0EM91</accession>
<dbReference type="EMBL" id="JBBNAE010000009">
    <property type="protein sequence ID" value="KAK9096096.1"/>
    <property type="molecule type" value="Genomic_DNA"/>
</dbReference>
<dbReference type="PANTHER" id="PTHR35278">
    <property type="entry name" value="TRANSMEMBRANE PROTEIN-RELATED"/>
    <property type="match status" value="1"/>
</dbReference>
<evidence type="ECO:0000313" key="2">
    <source>
        <dbReference type="EMBL" id="KAK9096096.1"/>
    </source>
</evidence>
<reference evidence="2 3" key="1">
    <citation type="submission" date="2024-01" db="EMBL/GenBank/DDBJ databases">
        <title>Genome assemblies of Stephania.</title>
        <authorList>
            <person name="Yang L."/>
        </authorList>
    </citation>
    <scope>NUCLEOTIDE SEQUENCE [LARGE SCALE GENOMIC DNA]</scope>
    <source>
        <strain evidence="2">QJT</strain>
        <tissue evidence="2">Leaf</tissue>
    </source>
</reference>
<keyword evidence="1" id="KW-0812">Transmembrane</keyword>
<dbReference type="PANTHER" id="PTHR35278:SF1">
    <property type="entry name" value="F8K7.16"/>
    <property type="match status" value="1"/>
</dbReference>
<comment type="caution">
    <text evidence="2">The sequence shown here is derived from an EMBL/GenBank/DDBJ whole genome shotgun (WGS) entry which is preliminary data.</text>
</comment>
<dbReference type="AlphaFoldDB" id="A0AAP0EM91"/>
<proteinExistence type="predicted"/>
<evidence type="ECO:0000256" key="1">
    <source>
        <dbReference type="SAM" id="Phobius"/>
    </source>
</evidence>
<keyword evidence="3" id="KW-1185">Reference proteome</keyword>
<keyword evidence="1" id="KW-0472">Membrane</keyword>
<dbReference type="Proteomes" id="UP001417504">
    <property type="component" value="Unassembled WGS sequence"/>
</dbReference>
<keyword evidence="1" id="KW-1133">Transmembrane helix</keyword>
<feature type="transmembrane region" description="Helical" evidence="1">
    <location>
        <begin position="57"/>
        <end position="75"/>
    </location>
</feature>
<sequence length="242" mass="28540">MGNIIGSFLSGFTKVVNNLFEGPLNFISGKSCNSICGSKWDLFCYIENFCVVNLLKMATVLILLYIVLLFFYLLYKTGICGCLCRSLCRMLWTCMVSWFSIWEYVCAFLCCKTRNMVRQRHHKTHMREMEEYYYSTDTDDFADGSFSYHMPRRQWESPNFLYNRSTQCRRVRFKRSLRPRNHRVRVGISRNGVYMSRAGARPFKYGRDLGSTVHNIKVTQTSRFVRKGGNRVFGTHQKKRSW</sequence>
<organism evidence="2 3">
    <name type="scientific">Stephania japonica</name>
    <dbReference type="NCBI Taxonomy" id="461633"/>
    <lineage>
        <taxon>Eukaryota</taxon>
        <taxon>Viridiplantae</taxon>
        <taxon>Streptophyta</taxon>
        <taxon>Embryophyta</taxon>
        <taxon>Tracheophyta</taxon>
        <taxon>Spermatophyta</taxon>
        <taxon>Magnoliopsida</taxon>
        <taxon>Ranunculales</taxon>
        <taxon>Menispermaceae</taxon>
        <taxon>Menispermoideae</taxon>
        <taxon>Cissampelideae</taxon>
        <taxon>Stephania</taxon>
    </lineage>
</organism>
<protein>
    <submittedName>
        <fullName evidence="2">Uncharacterized protein</fullName>
    </submittedName>
</protein>
<feature type="transmembrane region" description="Helical" evidence="1">
    <location>
        <begin position="87"/>
        <end position="105"/>
    </location>
</feature>
<name>A0AAP0EM91_9MAGN</name>
<gene>
    <name evidence="2" type="ORF">Sjap_021593</name>
</gene>
<evidence type="ECO:0000313" key="3">
    <source>
        <dbReference type="Proteomes" id="UP001417504"/>
    </source>
</evidence>